<dbReference type="Proteomes" id="UP001596398">
    <property type="component" value="Unassembled WGS sequence"/>
</dbReference>
<keyword evidence="3" id="KW-1185">Reference proteome</keyword>
<sequence>MPRPHAATLVFEYPDPEAAALVEASVAQELDEIAGDRTEASLARDGADLTVEVAADDLTALRAGLNTWTTLVAVAESVGGT</sequence>
<evidence type="ECO:0000313" key="2">
    <source>
        <dbReference type="EMBL" id="MFC7234460.1"/>
    </source>
</evidence>
<gene>
    <name evidence="2" type="ORF">ACFQJ4_03920</name>
</gene>
<dbReference type="NCBIfam" id="NF011470">
    <property type="entry name" value="PRK14887.1"/>
    <property type="match status" value="1"/>
</dbReference>
<dbReference type="EMBL" id="JBHTAP010000001">
    <property type="protein sequence ID" value="MFC7234460.1"/>
    <property type="molecule type" value="Genomic_DNA"/>
</dbReference>
<comment type="caution">
    <text evidence="2">The sequence shown here is derived from an EMBL/GenBank/DDBJ whole genome shotgun (WGS) entry which is preliminary data.</text>
</comment>
<protein>
    <submittedName>
        <fullName evidence="2">KEOPS complex subunit Pcc1</fullName>
    </submittedName>
</protein>
<dbReference type="Pfam" id="PF09341">
    <property type="entry name" value="Pcc1"/>
    <property type="match status" value="1"/>
</dbReference>
<proteinExistence type="inferred from homology"/>
<dbReference type="AlphaFoldDB" id="A0ABD5ZLW4"/>
<evidence type="ECO:0000256" key="1">
    <source>
        <dbReference type="ARBA" id="ARBA00007073"/>
    </source>
</evidence>
<name>A0ABD5ZLW4_9EURY</name>
<reference evidence="2 3" key="1">
    <citation type="journal article" date="2019" name="Int. J. Syst. Evol. Microbiol.">
        <title>The Global Catalogue of Microorganisms (GCM) 10K type strain sequencing project: providing services to taxonomists for standard genome sequencing and annotation.</title>
        <authorList>
            <consortium name="The Broad Institute Genomics Platform"/>
            <consortium name="The Broad Institute Genome Sequencing Center for Infectious Disease"/>
            <person name="Wu L."/>
            <person name="Ma J."/>
        </authorList>
    </citation>
    <scope>NUCLEOTIDE SEQUENCE [LARGE SCALE GENOMIC DNA]</scope>
    <source>
        <strain evidence="2 3">DT85</strain>
    </source>
</reference>
<organism evidence="2 3">
    <name type="scientific">Halosegnis marinus</name>
    <dbReference type="NCBI Taxonomy" id="3034023"/>
    <lineage>
        <taxon>Archaea</taxon>
        <taxon>Methanobacteriati</taxon>
        <taxon>Methanobacteriota</taxon>
        <taxon>Stenosarchaea group</taxon>
        <taxon>Halobacteria</taxon>
        <taxon>Halobacteriales</taxon>
        <taxon>Natronomonadaceae</taxon>
        <taxon>Halosegnis</taxon>
    </lineage>
</organism>
<dbReference type="GeneID" id="79266127"/>
<dbReference type="Gene3D" id="3.30.310.50">
    <property type="entry name" value="Alpha-D-phosphohexomutase, C-terminal domain"/>
    <property type="match status" value="1"/>
</dbReference>
<accession>A0ABD5ZLW4</accession>
<dbReference type="RefSeq" id="WP_276235468.1">
    <property type="nucleotide sequence ID" value="NZ_CP119802.1"/>
</dbReference>
<evidence type="ECO:0000313" key="3">
    <source>
        <dbReference type="Proteomes" id="UP001596398"/>
    </source>
</evidence>
<dbReference type="InterPro" id="IPR015419">
    <property type="entry name" value="CTAG/Pcc1"/>
</dbReference>
<comment type="similarity">
    <text evidence="1">Belongs to the CTAG/PCC1 family.</text>
</comment>